<comment type="similarity">
    <text evidence="1">Belongs to the ETF alpha-subunit/FixB family.</text>
</comment>
<comment type="function">
    <text evidence="6">The electron transfer flavoprotein serves as a specific electron acceptor for other dehydrogenases. It transfers the electrons to the main respiratory chain via ETF-ubiquinone oxidoreductase (ETF dehydrogenase).</text>
</comment>
<evidence type="ECO:0000256" key="1">
    <source>
        <dbReference type="ARBA" id="ARBA00005817"/>
    </source>
</evidence>
<dbReference type="GO" id="GO:0033539">
    <property type="term" value="P:fatty acid beta-oxidation using acyl-CoA dehydrogenase"/>
    <property type="evidence" value="ECO:0007669"/>
    <property type="project" value="TreeGrafter"/>
</dbReference>
<dbReference type="InterPro" id="IPR001308">
    <property type="entry name" value="ETF_a/FixB"/>
</dbReference>
<dbReference type="RefSeq" id="WP_086632137.1">
    <property type="nucleotide sequence ID" value="NZ_JOPB01000005.1"/>
</dbReference>
<dbReference type="InterPro" id="IPR014729">
    <property type="entry name" value="Rossmann-like_a/b/a_fold"/>
</dbReference>
<keyword evidence="2" id="KW-0813">Transport</keyword>
<dbReference type="GO" id="GO:0050660">
    <property type="term" value="F:flavin adenine dinucleotide binding"/>
    <property type="evidence" value="ECO:0007669"/>
    <property type="project" value="InterPro"/>
</dbReference>
<dbReference type="Gene3D" id="3.40.50.620">
    <property type="entry name" value="HUPs"/>
    <property type="match status" value="1"/>
</dbReference>
<dbReference type="EMBL" id="JOPB01000005">
    <property type="protein sequence ID" value="OUI78682.1"/>
    <property type="molecule type" value="Genomic_DNA"/>
</dbReference>
<sequence length="315" mass="33075">MAVLVLLSYEKGDKIRPISRSAITAAGLLGTEVHALLVGEGLDILSQKAAQLHGVSKLLVADHAAYAHMQAEPVADLVASLAGAYDSIVAPANAEGKDILPRLAGLLDVQPISDVVEIIDSETFVRPIYAGSILSTVKSKDAKKLLSVRGTTFEATAETGGNAAVEKVENLPISDKQLSVFKELKLSQSDRPELEGARVVVSGGRGMQSSENFVLLEKIADQLDAAIGASRAAVDAGFVSNDYQVGQTGKIVAPELYIAVAISGAIQHLAGMKDSKIVVAINKDPEAPIFKVSDYGIVGDLFEILPQLEAALKAR</sequence>
<evidence type="ECO:0000256" key="9">
    <source>
        <dbReference type="PIRSR" id="PIRSR000089-1"/>
    </source>
</evidence>
<comment type="cofactor">
    <cofactor evidence="9">
        <name>FAD</name>
        <dbReference type="ChEBI" id="CHEBI:57692"/>
    </cofactor>
    <text evidence="9">Binds 1 FAD per dimer.</text>
</comment>
<keyword evidence="5" id="KW-0249">Electron transport</keyword>
<evidence type="ECO:0000256" key="2">
    <source>
        <dbReference type="ARBA" id="ARBA00022448"/>
    </source>
</evidence>
<dbReference type="SUPFAM" id="SSF52467">
    <property type="entry name" value="DHS-like NAD/FAD-binding domain"/>
    <property type="match status" value="1"/>
</dbReference>
<dbReference type="InterPro" id="IPR033947">
    <property type="entry name" value="ETF_alpha_N"/>
</dbReference>
<evidence type="ECO:0000256" key="6">
    <source>
        <dbReference type="ARBA" id="ARBA00025649"/>
    </source>
</evidence>
<dbReference type="PROSITE" id="PS00696">
    <property type="entry name" value="ETF_ALPHA"/>
    <property type="match status" value="1"/>
</dbReference>
<feature type="binding site" evidence="9">
    <location>
        <position position="205"/>
    </location>
    <ligand>
        <name>FAD</name>
        <dbReference type="ChEBI" id="CHEBI:57692"/>
    </ligand>
</feature>
<dbReference type="Pfam" id="PF00766">
    <property type="entry name" value="ETF_alpha"/>
    <property type="match status" value="1"/>
</dbReference>
<protein>
    <recommendedName>
        <fullName evidence="7">Electron transfer flavoprotein subunit alpha</fullName>
    </recommendedName>
    <alternativeName>
        <fullName evidence="8">Electron transfer flavoprotein large subunit</fullName>
    </alternativeName>
</protein>
<dbReference type="GO" id="GO:0009055">
    <property type="term" value="F:electron transfer activity"/>
    <property type="evidence" value="ECO:0007669"/>
    <property type="project" value="InterPro"/>
</dbReference>
<comment type="caution">
    <text evidence="11">The sequence shown here is derived from an EMBL/GenBank/DDBJ whole genome shotgun (WGS) entry which is preliminary data.</text>
</comment>
<feature type="binding site" evidence="9">
    <location>
        <position position="282"/>
    </location>
    <ligand>
        <name>FAD</name>
        <dbReference type="ChEBI" id="CHEBI:57692"/>
    </ligand>
</feature>
<keyword evidence="3" id="KW-0285">Flavoprotein</keyword>
<dbReference type="PIRSF" id="PIRSF000089">
    <property type="entry name" value="Electra_flavoP_a"/>
    <property type="match status" value="1"/>
</dbReference>
<dbReference type="FunFam" id="3.40.50.1220:FF:000001">
    <property type="entry name" value="Electron transfer flavoprotein, alpha subunit"/>
    <property type="match status" value="1"/>
</dbReference>
<evidence type="ECO:0000313" key="12">
    <source>
        <dbReference type="Proteomes" id="UP000194946"/>
    </source>
</evidence>
<dbReference type="SMART" id="SM00893">
    <property type="entry name" value="ETF"/>
    <property type="match status" value="1"/>
</dbReference>
<dbReference type="PANTHER" id="PTHR43153">
    <property type="entry name" value="ELECTRON TRANSFER FLAVOPROTEIN ALPHA"/>
    <property type="match status" value="1"/>
</dbReference>
<evidence type="ECO:0000313" key="11">
    <source>
        <dbReference type="EMBL" id="OUI78682.1"/>
    </source>
</evidence>
<keyword evidence="4 9" id="KW-0274">FAD</keyword>
<organism evidence="11 12">
    <name type="scientific">Commensalibacter intestini</name>
    <dbReference type="NCBI Taxonomy" id="479936"/>
    <lineage>
        <taxon>Bacteria</taxon>
        <taxon>Pseudomonadati</taxon>
        <taxon>Pseudomonadota</taxon>
        <taxon>Alphaproteobacteria</taxon>
        <taxon>Acetobacterales</taxon>
        <taxon>Acetobacteraceae</taxon>
    </lineage>
</organism>
<dbReference type="InterPro" id="IPR018206">
    <property type="entry name" value="ETF_asu_C_CS"/>
</dbReference>
<dbReference type="Gene3D" id="3.40.50.1220">
    <property type="entry name" value="TPP-binding domain"/>
    <property type="match status" value="1"/>
</dbReference>
<gene>
    <name evidence="11" type="ORF">HK18_07295</name>
</gene>
<evidence type="ECO:0000256" key="5">
    <source>
        <dbReference type="ARBA" id="ARBA00022982"/>
    </source>
</evidence>
<evidence type="ECO:0000256" key="3">
    <source>
        <dbReference type="ARBA" id="ARBA00022630"/>
    </source>
</evidence>
<dbReference type="InterPro" id="IPR029035">
    <property type="entry name" value="DHS-like_NAD/FAD-binding_dom"/>
</dbReference>
<evidence type="ECO:0000256" key="7">
    <source>
        <dbReference type="ARBA" id="ARBA00068674"/>
    </source>
</evidence>
<accession>A0A251ZVL3</accession>
<name>A0A251ZVL3_9PROT</name>
<proteinExistence type="inferred from homology"/>
<dbReference type="SUPFAM" id="SSF52402">
    <property type="entry name" value="Adenine nucleotide alpha hydrolases-like"/>
    <property type="match status" value="1"/>
</dbReference>
<keyword evidence="12" id="KW-1185">Reference proteome</keyword>
<reference evidence="12" key="1">
    <citation type="submission" date="2014-06" db="EMBL/GenBank/DDBJ databases">
        <authorList>
            <person name="Winans N.J."/>
            <person name="Newell P.D."/>
            <person name="Douglas A.E."/>
        </authorList>
    </citation>
    <scope>NUCLEOTIDE SEQUENCE [LARGE SCALE GENOMIC DNA]</scope>
    <source>
        <strain evidence="12">DmL_052</strain>
    </source>
</reference>
<dbReference type="PANTHER" id="PTHR43153:SF1">
    <property type="entry name" value="ELECTRON TRANSFER FLAVOPROTEIN SUBUNIT ALPHA, MITOCHONDRIAL"/>
    <property type="match status" value="1"/>
</dbReference>
<dbReference type="InterPro" id="IPR014731">
    <property type="entry name" value="ETF_asu_C"/>
</dbReference>
<evidence type="ECO:0000259" key="10">
    <source>
        <dbReference type="SMART" id="SM00893"/>
    </source>
</evidence>
<feature type="binding site" evidence="9">
    <location>
        <begin position="244"/>
        <end position="248"/>
    </location>
    <ligand>
        <name>FAD</name>
        <dbReference type="ChEBI" id="CHEBI:57692"/>
    </ligand>
</feature>
<feature type="binding site" evidence="9">
    <location>
        <begin position="230"/>
        <end position="231"/>
    </location>
    <ligand>
        <name>FAD</name>
        <dbReference type="ChEBI" id="CHEBI:57692"/>
    </ligand>
</feature>
<evidence type="ECO:0000256" key="8">
    <source>
        <dbReference type="ARBA" id="ARBA00079299"/>
    </source>
</evidence>
<dbReference type="Proteomes" id="UP000194946">
    <property type="component" value="Unassembled WGS sequence"/>
</dbReference>
<dbReference type="Pfam" id="PF01012">
    <property type="entry name" value="ETF"/>
    <property type="match status" value="1"/>
</dbReference>
<dbReference type="AlphaFoldDB" id="A0A251ZVL3"/>
<evidence type="ECO:0000256" key="4">
    <source>
        <dbReference type="ARBA" id="ARBA00022827"/>
    </source>
</evidence>
<feature type="domain" description="Electron transfer flavoprotein alpha/beta-subunit N-terminal" evidence="10">
    <location>
        <begin position="3"/>
        <end position="185"/>
    </location>
</feature>
<dbReference type="CDD" id="cd01715">
    <property type="entry name" value="ETF_alpha"/>
    <property type="match status" value="1"/>
</dbReference>
<dbReference type="InterPro" id="IPR014730">
    <property type="entry name" value="ETF_a/b_N"/>
</dbReference>